<keyword evidence="1" id="KW-0472">Membrane</keyword>
<keyword evidence="3" id="KW-1185">Reference proteome</keyword>
<organism evidence="2 3">
    <name type="scientific">Fusibacter tunisiensis</name>
    <dbReference type="NCBI Taxonomy" id="1008308"/>
    <lineage>
        <taxon>Bacteria</taxon>
        <taxon>Bacillati</taxon>
        <taxon>Bacillota</taxon>
        <taxon>Clostridia</taxon>
        <taxon>Eubacteriales</taxon>
        <taxon>Eubacteriales Family XII. Incertae Sedis</taxon>
        <taxon>Fusibacter</taxon>
    </lineage>
</organism>
<feature type="transmembrane region" description="Helical" evidence="1">
    <location>
        <begin position="40"/>
        <end position="57"/>
    </location>
</feature>
<sequence>MRRKLIAILLVGIGLFTLVQSQNMPAIDALPLSAYYAENAYPVTGSVNVVTSIYLFFRVYDTLFEALMLLFSIIGVIYMSIHEGETHDD</sequence>
<feature type="transmembrane region" description="Helical" evidence="1">
    <location>
        <begin position="64"/>
        <end position="81"/>
    </location>
</feature>
<keyword evidence="1" id="KW-1133">Transmembrane helix</keyword>
<keyword evidence="1" id="KW-0812">Transmembrane</keyword>
<proteinExistence type="predicted"/>
<accession>A0ABS2MS45</accession>
<gene>
    <name evidence="2" type="ORF">JOC49_001758</name>
</gene>
<evidence type="ECO:0000256" key="1">
    <source>
        <dbReference type="SAM" id="Phobius"/>
    </source>
</evidence>
<dbReference type="Proteomes" id="UP000767854">
    <property type="component" value="Unassembled WGS sequence"/>
</dbReference>
<evidence type="ECO:0000313" key="3">
    <source>
        <dbReference type="Proteomes" id="UP000767854"/>
    </source>
</evidence>
<protein>
    <submittedName>
        <fullName evidence="2">Multicomponent Na+:H+ antiporter subunit B</fullName>
    </submittedName>
</protein>
<dbReference type="EMBL" id="JAFBDT010000014">
    <property type="protein sequence ID" value="MBM7562215.1"/>
    <property type="molecule type" value="Genomic_DNA"/>
</dbReference>
<name>A0ABS2MS45_9FIRM</name>
<reference evidence="2 3" key="1">
    <citation type="submission" date="2021-01" db="EMBL/GenBank/DDBJ databases">
        <title>Genomic Encyclopedia of Type Strains, Phase IV (KMG-IV): sequencing the most valuable type-strain genomes for metagenomic binning, comparative biology and taxonomic classification.</title>
        <authorList>
            <person name="Goeker M."/>
        </authorList>
    </citation>
    <scope>NUCLEOTIDE SEQUENCE [LARGE SCALE GENOMIC DNA]</scope>
    <source>
        <strain evidence="2 3">DSM 24436</strain>
    </source>
</reference>
<dbReference type="RefSeq" id="WP_204664413.1">
    <property type="nucleotide sequence ID" value="NZ_JAFBDT010000014.1"/>
</dbReference>
<evidence type="ECO:0000313" key="2">
    <source>
        <dbReference type="EMBL" id="MBM7562215.1"/>
    </source>
</evidence>
<comment type="caution">
    <text evidence="2">The sequence shown here is derived from an EMBL/GenBank/DDBJ whole genome shotgun (WGS) entry which is preliminary data.</text>
</comment>